<dbReference type="Pfam" id="PF00221">
    <property type="entry name" value="Lyase_aromatic"/>
    <property type="match status" value="1"/>
</dbReference>
<dbReference type="SUPFAM" id="SSF48557">
    <property type="entry name" value="L-aspartase-like"/>
    <property type="match status" value="1"/>
</dbReference>
<evidence type="ECO:0000256" key="8">
    <source>
        <dbReference type="RuleBase" id="RU004479"/>
    </source>
</evidence>
<evidence type="ECO:0000256" key="1">
    <source>
        <dbReference type="ARBA" id="ARBA00005113"/>
    </source>
</evidence>
<evidence type="ECO:0000256" key="7">
    <source>
        <dbReference type="RuleBase" id="RU003954"/>
    </source>
</evidence>
<dbReference type="RefSeq" id="WP_380854951.1">
    <property type="nucleotide sequence ID" value="NZ_JBHRXV010000001.1"/>
</dbReference>
<evidence type="ECO:0000256" key="3">
    <source>
        <dbReference type="ARBA" id="ARBA00022808"/>
    </source>
</evidence>
<keyword evidence="4 6" id="KW-0456">Lyase</keyword>
<dbReference type="PROSITE" id="PS00488">
    <property type="entry name" value="PAL_HISTIDASE"/>
    <property type="match status" value="1"/>
</dbReference>
<proteinExistence type="inferred from homology"/>
<evidence type="ECO:0000256" key="9">
    <source>
        <dbReference type="RuleBase" id="RU004480"/>
    </source>
</evidence>
<dbReference type="PANTHER" id="PTHR10362">
    <property type="entry name" value="HISTIDINE AMMONIA-LYASE"/>
    <property type="match status" value="1"/>
</dbReference>
<dbReference type="InterPro" id="IPR005921">
    <property type="entry name" value="HutH"/>
</dbReference>
<organism evidence="10 11">
    <name type="scientific">Sphingoaurantiacus capsulatus</name>
    <dbReference type="NCBI Taxonomy" id="1771310"/>
    <lineage>
        <taxon>Bacteria</taxon>
        <taxon>Pseudomonadati</taxon>
        <taxon>Pseudomonadota</taxon>
        <taxon>Alphaproteobacteria</taxon>
        <taxon>Sphingomonadales</taxon>
        <taxon>Sphingosinicellaceae</taxon>
        <taxon>Sphingoaurantiacus</taxon>
    </lineage>
</organism>
<evidence type="ECO:0000313" key="11">
    <source>
        <dbReference type="Proteomes" id="UP001595615"/>
    </source>
</evidence>
<evidence type="ECO:0000256" key="6">
    <source>
        <dbReference type="HAMAP-Rule" id="MF_00229"/>
    </source>
</evidence>
<dbReference type="Gene3D" id="1.20.200.10">
    <property type="entry name" value="Fumarase/aspartase (Central domain)"/>
    <property type="match status" value="1"/>
</dbReference>
<gene>
    <name evidence="6 10" type="primary">hutH</name>
    <name evidence="10" type="ORF">ACFOMD_00120</name>
</gene>
<comment type="PTM">
    <text evidence="6">Contains an active site 4-methylidene-imidazol-5-one (MIO), which is formed autocatalytically by cyclization and dehydration of residues Ala-Ser-Gly.</text>
</comment>
<dbReference type="InterPro" id="IPR001106">
    <property type="entry name" value="Aromatic_Lyase"/>
</dbReference>
<name>A0ABV7X6W4_9SPHN</name>
<dbReference type="Proteomes" id="UP001595615">
    <property type="component" value="Unassembled WGS sequence"/>
</dbReference>
<dbReference type="GO" id="GO:0004397">
    <property type="term" value="F:histidine ammonia-lyase activity"/>
    <property type="evidence" value="ECO:0007669"/>
    <property type="project" value="UniProtKB-EC"/>
</dbReference>
<evidence type="ECO:0000256" key="5">
    <source>
        <dbReference type="ARBA" id="ARBA00049269"/>
    </source>
</evidence>
<dbReference type="HAMAP" id="MF_00229">
    <property type="entry name" value="His_ammonia_lyase"/>
    <property type="match status" value="1"/>
</dbReference>
<comment type="caution">
    <text evidence="10">The sequence shown here is derived from an EMBL/GenBank/DDBJ whole genome shotgun (WGS) entry which is preliminary data.</text>
</comment>
<comment type="catalytic activity">
    <reaction evidence="5 6 8">
        <text>L-histidine = trans-urocanate + NH4(+)</text>
        <dbReference type="Rhea" id="RHEA:21232"/>
        <dbReference type="ChEBI" id="CHEBI:17771"/>
        <dbReference type="ChEBI" id="CHEBI:28938"/>
        <dbReference type="ChEBI" id="CHEBI:57595"/>
        <dbReference type="EC" id="4.3.1.3"/>
    </reaction>
</comment>
<evidence type="ECO:0000313" key="10">
    <source>
        <dbReference type="EMBL" id="MFC3710957.1"/>
    </source>
</evidence>
<comment type="subcellular location">
    <subcellularLocation>
        <location evidence="6 9">Cytoplasm</location>
    </subcellularLocation>
</comment>
<feature type="modified residue" description="2,3-didehydroalanine (Ser)" evidence="6">
    <location>
        <position position="145"/>
    </location>
</feature>
<reference evidence="11" key="1">
    <citation type="journal article" date="2019" name="Int. J. Syst. Evol. Microbiol.">
        <title>The Global Catalogue of Microorganisms (GCM) 10K type strain sequencing project: providing services to taxonomists for standard genome sequencing and annotation.</title>
        <authorList>
            <consortium name="The Broad Institute Genomics Platform"/>
            <consortium name="The Broad Institute Genome Sequencing Center for Infectious Disease"/>
            <person name="Wu L."/>
            <person name="Ma J."/>
        </authorList>
    </citation>
    <scope>NUCLEOTIDE SEQUENCE [LARGE SCALE GENOMIC DNA]</scope>
    <source>
        <strain evidence="11">KCTC 42644</strain>
    </source>
</reference>
<dbReference type="NCBIfam" id="NF006871">
    <property type="entry name" value="PRK09367.1"/>
    <property type="match status" value="1"/>
</dbReference>
<dbReference type="InterPro" id="IPR024083">
    <property type="entry name" value="Fumarase/histidase_N"/>
</dbReference>
<dbReference type="NCBIfam" id="TIGR01225">
    <property type="entry name" value="hutH"/>
    <property type="match status" value="1"/>
</dbReference>
<dbReference type="EC" id="4.3.1.3" evidence="2 6"/>
<keyword evidence="3 6" id="KW-0369">Histidine metabolism</keyword>
<feature type="cross-link" description="5-imidazolinone (Ala-Gly)" evidence="6">
    <location>
        <begin position="144"/>
        <end position="146"/>
    </location>
</feature>
<protein>
    <recommendedName>
        <fullName evidence="2 6">Histidine ammonia-lyase</fullName>
        <shortName evidence="6">Histidase</shortName>
        <ecNumber evidence="2 6">4.3.1.3</ecNumber>
    </recommendedName>
</protein>
<accession>A0ABV7X6W4</accession>
<dbReference type="EMBL" id="JBHRXV010000001">
    <property type="protein sequence ID" value="MFC3710957.1"/>
    <property type="molecule type" value="Genomic_DNA"/>
</dbReference>
<dbReference type="Gene3D" id="1.10.275.10">
    <property type="entry name" value="Fumarase/aspartase (N-terminal domain)"/>
    <property type="match status" value="1"/>
</dbReference>
<evidence type="ECO:0000256" key="4">
    <source>
        <dbReference type="ARBA" id="ARBA00023239"/>
    </source>
</evidence>
<dbReference type="InterPro" id="IPR008948">
    <property type="entry name" value="L-Aspartase-like"/>
</dbReference>
<dbReference type="InterPro" id="IPR022313">
    <property type="entry name" value="Phe/His_NH3-lyase_AS"/>
</dbReference>
<evidence type="ECO:0000256" key="2">
    <source>
        <dbReference type="ARBA" id="ARBA00012994"/>
    </source>
</evidence>
<comment type="similarity">
    <text evidence="6 7">Belongs to the PAL/histidase family.</text>
</comment>
<dbReference type="CDD" id="cd00332">
    <property type="entry name" value="PAL-HAL"/>
    <property type="match status" value="1"/>
</dbReference>
<keyword evidence="11" id="KW-1185">Reference proteome</keyword>
<sequence length="512" mass="52861">MSFDLAIGTEPVSLAVLRRILREPVRLTLDADRLAELDRGAAVVQRVLDSGATAYGINTGFGLLANTRIPPDQLAQLQENLVLSHAAGVGALLGDEVVRLLMALKVISLSRGASGVRREVVEALQALLAHGIYPCIPAKGSVGASGDLAPLAHMSAALIGVGDVRVGGAIMPATEALAKAGLTPLVLGPKEGLALLNGTQCSTALALAGLFAAEEAFAAGLVAGALSVDAMKGSDAPFDARIHELRGQPGQIATAAVLRDLLAGSAIRASHLEGDTKVQDPYSLRCQPQVMGACLDVLRAAAKTLVIEANAVTDNPLVFVEDGEILSGGNFHAEPVAFAADQIALALCEIGSISERRTALLVDPKMSGLPAFLVKDSGLNSGFMIAQVSAAALVSENKQLAHPASVDSIPTSANQEDHVSMATHGARRLLDMADNTMGTLAIELLAAAQGIEFHRPLATSATLEEALSGLRAKVPAYDKDRFFAPDIAAAAAFAKDGPFRRMMGGILPSDDA</sequence>
<comment type="pathway">
    <text evidence="1 6 8">Amino-acid degradation; L-histidine degradation into L-glutamate; N-formimidoyl-L-glutamate from L-histidine: step 1/3.</text>
</comment>
<keyword evidence="6" id="KW-0963">Cytoplasm</keyword>